<accession>A0AAV4Y5G5</accession>
<evidence type="ECO:0000313" key="3">
    <source>
        <dbReference type="EMBL" id="GIZ01724.1"/>
    </source>
</evidence>
<comment type="caution">
    <text evidence="3">The sequence shown here is derived from an EMBL/GenBank/DDBJ whole genome shotgun (WGS) entry which is preliminary data.</text>
</comment>
<dbReference type="AlphaFoldDB" id="A0AAV4Y5G5"/>
<name>A0AAV4Y5G5_CAEEX</name>
<protein>
    <recommendedName>
        <fullName evidence="5">Secreted protein</fullName>
    </recommendedName>
</protein>
<evidence type="ECO:0000313" key="4">
    <source>
        <dbReference type="Proteomes" id="UP001054945"/>
    </source>
</evidence>
<proteinExistence type="predicted"/>
<dbReference type="Proteomes" id="UP001054945">
    <property type="component" value="Unassembled WGS sequence"/>
</dbReference>
<feature type="signal peptide" evidence="2">
    <location>
        <begin position="1"/>
        <end position="27"/>
    </location>
</feature>
<feature type="region of interest" description="Disordered" evidence="1">
    <location>
        <begin position="26"/>
        <end position="51"/>
    </location>
</feature>
<evidence type="ECO:0000256" key="1">
    <source>
        <dbReference type="SAM" id="MobiDB-lite"/>
    </source>
</evidence>
<keyword evidence="4" id="KW-1185">Reference proteome</keyword>
<organism evidence="3 4">
    <name type="scientific">Caerostris extrusa</name>
    <name type="common">Bark spider</name>
    <name type="synonym">Caerostris bankana</name>
    <dbReference type="NCBI Taxonomy" id="172846"/>
    <lineage>
        <taxon>Eukaryota</taxon>
        <taxon>Metazoa</taxon>
        <taxon>Ecdysozoa</taxon>
        <taxon>Arthropoda</taxon>
        <taxon>Chelicerata</taxon>
        <taxon>Arachnida</taxon>
        <taxon>Araneae</taxon>
        <taxon>Araneomorphae</taxon>
        <taxon>Entelegynae</taxon>
        <taxon>Araneoidea</taxon>
        <taxon>Araneidae</taxon>
        <taxon>Caerostris</taxon>
    </lineage>
</organism>
<evidence type="ECO:0000256" key="2">
    <source>
        <dbReference type="SAM" id="SignalP"/>
    </source>
</evidence>
<keyword evidence="2" id="KW-0732">Signal</keyword>
<gene>
    <name evidence="3" type="ORF">CEXT_180711</name>
</gene>
<feature type="chain" id="PRO_5043708323" description="Secreted protein" evidence="2">
    <location>
        <begin position="28"/>
        <end position="139"/>
    </location>
</feature>
<sequence length="139" mass="16368">MMHASMRELNLHCLSVISSTLTATATAEEYREEKRPKRYPRPNNNRGTFYPAIYHPEFTQRAMDERRGIHFNCDCSGRRIQRRREETEERSRPNNNRATIYSFITQSLPSEQWIKKSYRLRNCLLSGAKGTPGQYRPGQ</sequence>
<evidence type="ECO:0008006" key="5">
    <source>
        <dbReference type="Google" id="ProtNLM"/>
    </source>
</evidence>
<reference evidence="3 4" key="1">
    <citation type="submission" date="2021-06" db="EMBL/GenBank/DDBJ databases">
        <title>Caerostris extrusa draft genome.</title>
        <authorList>
            <person name="Kono N."/>
            <person name="Arakawa K."/>
        </authorList>
    </citation>
    <scope>NUCLEOTIDE SEQUENCE [LARGE SCALE GENOMIC DNA]</scope>
</reference>
<dbReference type="EMBL" id="BPLR01018712">
    <property type="protein sequence ID" value="GIZ01724.1"/>
    <property type="molecule type" value="Genomic_DNA"/>
</dbReference>